<evidence type="ECO:0000259" key="4">
    <source>
        <dbReference type="SMART" id="SM00828"/>
    </source>
</evidence>
<dbReference type="Proteomes" id="UP000272729">
    <property type="component" value="Unassembled WGS sequence"/>
</dbReference>
<evidence type="ECO:0000256" key="2">
    <source>
        <dbReference type="ARBA" id="ARBA00022679"/>
    </source>
</evidence>
<gene>
    <name evidence="5" type="ORF">DFJ66_8073</name>
</gene>
<dbReference type="GO" id="GO:0032259">
    <property type="term" value="P:methylation"/>
    <property type="evidence" value="ECO:0007669"/>
    <property type="project" value="UniProtKB-KW"/>
</dbReference>
<comment type="caution">
    <text evidence="5">The sequence shown here is derived from an EMBL/GenBank/DDBJ whole genome shotgun (WGS) entry which is preliminary data.</text>
</comment>
<keyword evidence="1 5" id="KW-0489">Methyltransferase</keyword>
<dbReference type="Gene3D" id="3.40.50.150">
    <property type="entry name" value="Vaccinia Virus protein VP39"/>
    <property type="match status" value="1"/>
</dbReference>
<dbReference type="InterPro" id="IPR013216">
    <property type="entry name" value="Methyltransf_11"/>
</dbReference>
<dbReference type="SUPFAM" id="SSF53335">
    <property type="entry name" value="S-adenosyl-L-methionine-dependent methyltransferases"/>
    <property type="match status" value="1"/>
</dbReference>
<dbReference type="PANTHER" id="PTHR44068:SF11">
    <property type="entry name" value="GERANYL DIPHOSPHATE 2-C-METHYLTRANSFERASE"/>
    <property type="match status" value="1"/>
</dbReference>
<dbReference type="PANTHER" id="PTHR44068">
    <property type="entry name" value="ZGC:194242"/>
    <property type="match status" value="1"/>
</dbReference>
<organism evidence="5 6">
    <name type="scientific">Saccharothrix variisporea</name>
    <dbReference type="NCBI Taxonomy" id="543527"/>
    <lineage>
        <taxon>Bacteria</taxon>
        <taxon>Bacillati</taxon>
        <taxon>Actinomycetota</taxon>
        <taxon>Actinomycetes</taxon>
        <taxon>Pseudonocardiales</taxon>
        <taxon>Pseudonocardiaceae</taxon>
        <taxon>Saccharothrix</taxon>
    </lineage>
</organism>
<dbReference type="CDD" id="cd02440">
    <property type="entry name" value="AdoMet_MTases"/>
    <property type="match status" value="1"/>
</dbReference>
<dbReference type="GO" id="GO:0008757">
    <property type="term" value="F:S-adenosylmethionine-dependent methyltransferase activity"/>
    <property type="evidence" value="ECO:0007669"/>
    <property type="project" value="InterPro"/>
</dbReference>
<dbReference type="InterPro" id="IPR029063">
    <property type="entry name" value="SAM-dependent_MTases_sf"/>
</dbReference>
<reference evidence="5 6" key="1">
    <citation type="submission" date="2018-10" db="EMBL/GenBank/DDBJ databases">
        <title>Sequencing the genomes of 1000 actinobacteria strains.</title>
        <authorList>
            <person name="Klenk H.-P."/>
        </authorList>
    </citation>
    <scope>NUCLEOTIDE SEQUENCE [LARGE SCALE GENOMIC DNA]</scope>
    <source>
        <strain evidence="5 6">DSM 43911</strain>
    </source>
</reference>
<keyword evidence="6" id="KW-1185">Reference proteome</keyword>
<evidence type="ECO:0000256" key="1">
    <source>
        <dbReference type="ARBA" id="ARBA00022603"/>
    </source>
</evidence>
<accession>A0A495XPA0</accession>
<name>A0A495XPA0_9PSEU</name>
<dbReference type="OrthoDB" id="9769602at2"/>
<dbReference type="InterPro" id="IPR050447">
    <property type="entry name" value="Erg6_SMT_methyltransf"/>
</dbReference>
<feature type="domain" description="Polyketide synthase-like methyltransferase" evidence="4">
    <location>
        <begin position="35"/>
        <end position="269"/>
    </location>
</feature>
<sequence>MTQGKSMTAEQVGEYFDDRSWLFSINGFNLHIGYFDDVDPDTDPKERHTDVLIEAVGLQAGQRLLDVGCGFGRPAIRFVQRTDADVLGINVSEEQIRTANRLAAEAGVGDRAKFEVADANRLPYPDGSFDAVWAVEVLMYLPDRLTALKEIHRVLAPGGTFVLSDYTELLDLTDEQREALAEGFTVDSLPTSEQYDDLLSAAGFTSVRSEDATPHLHKSAARIPQILADNYDLIAEKGGREFAEEFRAMLSKVAVLERDYMGYVIKVLRKK</sequence>
<dbReference type="AlphaFoldDB" id="A0A495XPA0"/>
<keyword evidence="2 5" id="KW-0808">Transferase</keyword>
<dbReference type="Pfam" id="PF08241">
    <property type="entry name" value="Methyltransf_11"/>
    <property type="match status" value="1"/>
</dbReference>
<evidence type="ECO:0000313" key="6">
    <source>
        <dbReference type="Proteomes" id="UP000272729"/>
    </source>
</evidence>
<protein>
    <submittedName>
        <fullName evidence="5">Cyclopropane fatty-acyl-phospholipid synthase-like methyltransferase</fullName>
    </submittedName>
</protein>
<proteinExistence type="predicted"/>
<evidence type="ECO:0000256" key="3">
    <source>
        <dbReference type="ARBA" id="ARBA00022691"/>
    </source>
</evidence>
<dbReference type="EMBL" id="RBXR01000001">
    <property type="protein sequence ID" value="RKT74706.1"/>
    <property type="molecule type" value="Genomic_DNA"/>
</dbReference>
<dbReference type="SMART" id="SM00828">
    <property type="entry name" value="PKS_MT"/>
    <property type="match status" value="1"/>
</dbReference>
<dbReference type="InterPro" id="IPR020803">
    <property type="entry name" value="MeTfrase_dom"/>
</dbReference>
<evidence type="ECO:0000313" key="5">
    <source>
        <dbReference type="EMBL" id="RKT74706.1"/>
    </source>
</evidence>
<keyword evidence="3" id="KW-0949">S-adenosyl-L-methionine</keyword>